<reference evidence="1 2" key="1">
    <citation type="submission" date="2015-02" db="EMBL/GenBank/DDBJ databases">
        <title>Draft genome of a novel marine cyanobacterium (Chroococcales) isolated from South Atlantic Ocean.</title>
        <authorList>
            <person name="Rigonato J."/>
            <person name="Alvarenga D.O."/>
            <person name="Branco L.H."/>
            <person name="Varani A.M."/>
            <person name="Brandini F.P."/>
            <person name="Fiore M.F."/>
        </authorList>
    </citation>
    <scope>NUCLEOTIDE SEQUENCE [LARGE SCALE GENOMIC DNA]</scope>
    <source>
        <strain evidence="1 2">CENA595</strain>
    </source>
</reference>
<organism evidence="1 2">
    <name type="scientific">Aliterella atlantica CENA595</name>
    <dbReference type="NCBI Taxonomy" id="1618023"/>
    <lineage>
        <taxon>Bacteria</taxon>
        <taxon>Bacillati</taxon>
        <taxon>Cyanobacteriota</taxon>
        <taxon>Cyanophyceae</taxon>
        <taxon>Chroococcidiopsidales</taxon>
        <taxon>Aliterellaceae</taxon>
        <taxon>Aliterella</taxon>
    </lineage>
</organism>
<dbReference type="EMBL" id="JYON01000003">
    <property type="protein sequence ID" value="KJH72839.1"/>
    <property type="molecule type" value="Genomic_DNA"/>
</dbReference>
<evidence type="ECO:0000313" key="1">
    <source>
        <dbReference type="EMBL" id="KJH72839.1"/>
    </source>
</evidence>
<dbReference type="RefSeq" id="WP_045053454.1">
    <property type="nucleotide sequence ID" value="NZ_CAWMDP010000011.1"/>
</dbReference>
<protein>
    <recommendedName>
        <fullName evidence="3">Glycosyl hydrolase family 98 putative carbohydrate-binding module domain-containing protein</fullName>
    </recommendedName>
</protein>
<evidence type="ECO:0008006" key="3">
    <source>
        <dbReference type="Google" id="ProtNLM"/>
    </source>
</evidence>
<accession>A0A0D8ZWM8</accession>
<keyword evidence="2" id="KW-1185">Reference proteome</keyword>
<dbReference type="Proteomes" id="UP000032452">
    <property type="component" value="Unassembled WGS sequence"/>
</dbReference>
<proteinExistence type="predicted"/>
<dbReference type="AlphaFoldDB" id="A0A0D8ZWM8"/>
<gene>
    <name evidence="1" type="ORF">UH38_04620</name>
</gene>
<sequence>MQKFNFNSKAIATSLSFAVATLGGQSIQAQNNLVSLTQAKCINSGIGSFRQTPLDVAIAKAVYTSPFYLGAGSRSAAVTCKIRRDENKPLFQTLRLGFGMRDNNTTSPPVAVNFYVDSNKAETKNIAPGQKELVLLDVSKATNVTIEAVCSTQTRYCDRVYFFDTLLQPLSTATTPKK</sequence>
<name>A0A0D8ZWM8_9CYAN</name>
<comment type="caution">
    <text evidence="1">The sequence shown here is derived from an EMBL/GenBank/DDBJ whole genome shotgun (WGS) entry which is preliminary data.</text>
</comment>
<evidence type="ECO:0000313" key="2">
    <source>
        <dbReference type="Proteomes" id="UP000032452"/>
    </source>
</evidence>
<dbReference type="OrthoDB" id="462638at2"/>
<dbReference type="STRING" id="1618023.UH38_04620"/>